<gene>
    <name evidence="1" type="ORF">OF122_00905</name>
</gene>
<proteinExistence type="predicted"/>
<evidence type="ECO:0000313" key="2">
    <source>
        <dbReference type="Proteomes" id="UP001163882"/>
    </source>
</evidence>
<accession>A0ABY6IP74</accession>
<sequence length="221" mass="24039">MQSGQAESLTRFRETESSKAMRRTVPYAELLALAKRHARRVDEAEDVVQEVLIAAALAGRSDFSSAADRRWMAGAIRKRSAFDARSAARRREREARWQAEARAASAPEGDALSVILADLPKGLRVVAALALSGHSKTEIAYLLDLPDTALRQRIRALKLALAKKGVAMPAEMIGLNLDLAYGTIRDGLLAALQRHGGAFASHDPDGHVFFVRSSRPASQKT</sequence>
<name>A0ABY6IP74_9HYPH</name>
<organism evidence="1 2">
    <name type="scientific">Pelagibacterium flavum</name>
    <dbReference type="NCBI Taxonomy" id="2984530"/>
    <lineage>
        <taxon>Bacteria</taxon>
        <taxon>Pseudomonadati</taxon>
        <taxon>Pseudomonadota</taxon>
        <taxon>Alphaproteobacteria</taxon>
        <taxon>Hyphomicrobiales</taxon>
        <taxon>Devosiaceae</taxon>
        <taxon>Pelagibacterium</taxon>
    </lineage>
</organism>
<reference evidence="1" key="1">
    <citation type="submission" date="2022-10" db="EMBL/GenBank/DDBJ databases">
        <title>YIM 151497 complete genome.</title>
        <authorList>
            <person name="Chen X."/>
        </authorList>
    </citation>
    <scope>NUCLEOTIDE SEQUENCE</scope>
    <source>
        <strain evidence="1">YIM 151497</strain>
    </source>
</reference>
<keyword evidence="2" id="KW-1185">Reference proteome</keyword>
<protein>
    <submittedName>
        <fullName evidence="1">Transcriptional regulator</fullName>
    </submittedName>
</protein>
<evidence type="ECO:0000313" key="1">
    <source>
        <dbReference type="EMBL" id="UYQ72383.1"/>
    </source>
</evidence>
<dbReference type="RefSeq" id="WP_264226016.1">
    <property type="nucleotide sequence ID" value="NZ_CP107716.1"/>
</dbReference>
<dbReference type="Proteomes" id="UP001163882">
    <property type="component" value="Chromosome"/>
</dbReference>
<dbReference type="SUPFAM" id="SSF88946">
    <property type="entry name" value="Sigma2 domain of RNA polymerase sigma factors"/>
    <property type="match status" value="1"/>
</dbReference>
<dbReference type="InterPro" id="IPR013325">
    <property type="entry name" value="RNA_pol_sigma_r2"/>
</dbReference>
<dbReference type="EMBL" id="CP107716">
    <property type="protein sequence ID" value="UYQ72383.1"/>
    <property type="molecule type" value="Genomic_DNA"/>
</dbReference>